<name>A0A183B093_9TREM</name>
<dbReference type="SUPFAM" id="SSF56059">
    <property type="entry name" value="Glutathione synthetase ATP-binding domain-like"/>
    <property type="match status" value="1"/>
</dbReference>
<organism evidence="7">
    <name type="scientific">Echinostoma caproni</name>
    <dbReference type="NCBI Taxonomy" id="27848"/>
    <lineage>
        <taxon>Eukaryota</taxon>
        <taxon>Metazoa</taxon>
        <taxon>Spiralia</taxon>
        <taxon>Lophotrochozoa</taxon>
        <taxon>Platyhelminthes</taxon>
        <taxon>Trematoda</taxon>
        <taxon>Digenea</taxon>
        <taxon>Plagiorchiida</taxon>
        <taxon>Echinostomata</taxon>
        <taxon>Echinostomatoidea</taxon>
        <taxon>Echinostomatidae</taxon>
        <taxon>Echinostoma</taxon>
    </lineage>
</organism>
<evidence type="ECO:0000313" key="7">
    <source>
        <dbReference type="WBParaSite" id="ECPE_0001266401-mRNA-1"/>
    </source>
</evidence>
<keyword evidence="3" id="KW-0067">ATP-binding</keyword>
<dbReference type="GO" id="GO:0005524">
    <property type="term" value="F:ATP binding"/>
    <property type="evidence" value="ECO:0007669"/>
    <property type="project" value="UniProtKB-KW"/>
</dbReference>
<dbReference type="PANTHER" id="PTHR12241:SF154">
    <property type="entry name" value="TUBULIN POLYGLUTAMYLASE TTLL11"/>
    <property type="match status" value="1"/>
</dbReference>
<keyword evidence="2" id="KW-0547">Nucleotide-binding</keyword>
<feature type="compositionally biased region" description="Low complexity" evidence="4">
    <location>
        <begin position="440"/>
        <end position="467"/>
    </location>
</feature>
<feature type="region of interest" description="Disordered" evidence="4">
    <location>
        <begin position="35"/>
        <end position="62"/>
    </location>
</feature>
<sequence>YPEHKSTFIVKPDSGTQGKGIYLFQSPQFYAIRPPFGEQDSKGEKRHSSSTTVSEMGEETRGQNINGLLPALDVVQRYEPSPVLLLGCKTDLRIYVLIESISPLRIHVYRDGLVRLASRQYEQPSKSNLGKSTMHLTNYAINKLKQPSFGANSTLQEEEKMDECSQVIETVDKGTGISTIATTTTSATAMTTTTSPSLTSAAIDSNHKENTAPQAQWRCKKSLSSLLSNSPNDRGLWSHLDARKLWCEIDDIVRNTIFALVPYLKVSYWATFGRPAKPTDVYNMGKPSPQGPHCFQIIGFDFLLLEPDARPVLLEVNSNPSLRTDALHSFLFRSPLHSNTPENNLPLEGFPTPPLPKRLSRAFSPCGPVAEAATILSRIMGDRYAQFERSIVDEQIKGGLVKSTLELIANRVREQRARRTSYSTPPVKSNNHSSLMLNQSSATSRSSSARNSIPYAKTPLQLPLLPHTPDRTGREKNKSNHSSPSLVPLTPNLRKPVSPTPSPSSFVGDSFNLGYGLLGGQCLNPVTPGLPDISTSDCFPDDSFIISSDRNSNALRKFRQRPKLPRLTSDLEYGTTVTSDTNRRSISRVLNTPRLSSLSSPQKQTNMGNVQLSRLPGEIHRASSRRSRMPILVDCNRDLSVSRRDLQNQTDSIWPSRERVTNMNQQSFHESSPIIRFVIHHYNTFCILSIIRIVCITHSKWFPVEPKSFPSSSVV</sequence>
<evidence type="ECO:0000256" key="3">
    <source>
        <dbReference type="ARBA" id="ARBA00022840"/>
    </source>
</evidence>
<dbReference type="WBParaSite" id="ECPE_0001266401-mRNA-1">
    <property type="protein sequence ID" value="ECPE_0001266401-mRNA-1"/>
    <property type="gene ID" value="ECPE_0001266401"/>
</dbReference>
<proteinExistence type="predicted"/>
<dbReference type="Pfam" id="PF03133">
    <property type="entry name" value="TTL"/>
    <property type="match status" value="2"/>
</dbReference>
<dbReference type="OrthoDB" id="202825at2759"/>
<dbReference type="GO" id="GO:0036064">
    <property type="term" value="C:ciliary basal body"/>
    <property type="evidence" value="ECO:0007669"/>
    <property type="project" value="TreeGrafter"/>
</dbReference>
<keyword evidence="1" id="KW-0436">Ligase</keyword>
<evidence type="ECO:0000256" key="2">
    <source>
        <dbReference type="ARBA" id="ARBA00022741"/>
    </source>
</evidence>
<gene>
    <name evidence="5" type="ORF">ECPE_LOCUS12628</name>
</gene>
<dbReference type="GO" id="GO:0070740">
    <property type="term" value="F:tubulin-glutamic acid ligase activity"/>
    <property type="evidence" value="ECO:0007669"/>
    <property type="project" value="TreeGrafter"/>
</dbReference>
<dbReference type="EMBL" id="UZAN01053283">
    <property type="protein sequence ID" value="VDP89900.1"/>
    <property type="molecule type" value="Genomic_DNA"/>
</dbReference>
<keyword evidence="6" id="KW-1185">Reference proteome</keyword>
<evidence type="ECO:0000256" key="1">
    <source>
        <dbReference type="ARBA" id="ARBA00022598"/>
    </source>
</evidence>
<protein>
    <submittedName>
        <fullName evidence="7">Tubulin--tyrosine ligase-like protein 9</fullName>
    </submittedName>
</protein>
<evidence type="ECO:0000256" key="4">
    <source>
        <dbReference type="SAM" id="MobiDB-lite"/>
    </source>
</evidence>
<dbReference type="PANTHER" id="PTHR12241">
    <property type="entry name" value="TUBULIN POLYGLUTAMYLASE"/>
    <property type="match status" value="1"/>
</dbReference>
<dbReference type="GO" id="GO:0015631">
    <property type="term" value="F:tubulin binding"/>
    <property type="evidence" value="ECO:0007669"/>
    <property type="project" value="TreeGrafter"/>
</dbReference>
<evidence type="ECO:0000313" key="5">
    <source>
        <dbReference type="EMBL" id="VDP89900.1"/>
    </source>
</evidence>
<accession>A0A183B093</accession>
<feature type="compositionally biased region" description="Polar residues" evidence="4">
    <location>
        <begin position="420"/>
        <end position="439"/>
    </location>
</feature>
<dbReference type="GO" id="GO:0000226">
    <property type="term" value="P:microtubule cytoskeleton organization"/>
    <property type="evidence" value="ECO:0007669"/>
    <property type="project" value="TreeGrafter"/>
</dbReference>
<dbReference type="PROSITE" id="PS51221">
    <property type="entry name" value="TTL"/>
    <property type="match status" value="1"/>
</dbReference>
<dbReference type="Proteomes" id="UP000272942">
    <property type="component" value="Unassembled WGS sequence"/>
</dbReference>
<dbReference type="Gene3D" id="3.30.470.20">
    <property type="entry name" value="ATP-grasp fold, B domain"/>
    <property type="match status" value="1"/>
</dbReference>
<evidence type="ECO:0000313" key="6">
    <source>
        <dbReference type="Proteomes" id="UP000272942"/>
    </source>
</evidence>
<feature type="region of interest" description="Disordered" evidence="4">
    <location>
        <begin position="415"/>
        <end position="503"/>
    </location>
</feature>
<reference evidence="5 6" key="2">
    <citation type="submission" date="2018-11" db="EMBL/GenBank/DDBJ databases">
        <authorList>
            <consortium name="Pathogen Informatics"/>
        </authorList>
    </citation>
    <scope>NUCLEOTIDE SEQUENCE [LARGE SCALE GENOMIC DNA]</scope>
    <source>
        <strain evidence="5 6">Egypt</strain>
    </source>
</reference>
<dbReference type="AlphaFoldDB" id="A0A183B093"/>
<dbReference type="InterPro" id="IPR004344">
    <property type="entry name" value="TTL/TTLL_fam"/>
</dbReference>
<reference evidence="7" key="1">
    <citation type="submission" date="2016-06" db="UniProtKB">
        <authorList>
            <consortium name="WormBaseParasite"/>
        </authorList>
    </citation>
    <scope>IDENTIFICATION</scope>
</reference>
<feature type="compositionally biased region" description="Basic and acidic residues" evidence="4">
    <location>
        <begin position="468"/>
        <end position="478"/>
    </location>
</feature>